<organism evidence="2 3">
    <name type="scientific">Lasius niger</name>
    <name type="common">Black garden ant</name>
    <dbReference type="NCBI Taxonomy" id="67767"/>
    <lineage>
        <taxon>Eukaryota</taxon>
        <taxon>Metazoa</taxon>
        <taxon>Ecdysozoa</taxon>
        <taxon>Arthropoda</taxon>
        <taxon>Hexapoda</taxon>
        <taxon>Insecta</taxon>
        <taxon>Pterygota</taxon>
        <taxon>Neoptera</taxon>
        <taxon>Endopterygota</taxon>
        <taxon>Hymenoptera</taxon>
        <taxon>Apocrita</taxon>
        <taxon>Aculeata</taxon>
        <taxon>Formicoidea</taxon>
        <taxon>Formicidae</taxon>
        <taxon>Formicinae</taxon>
        <taxon>Lasius</taxon>
        <taxon>Lasius</taxon>
    </lineage>
</organism>
<gene>
    <name evidence="2" type="ORF">RF55_12423</name>
</gene>
<evidence type="ECO:0000256" key="1">
    <source>
        <dbReference type="SAM" id="MobiDB-lite"/>
    </source>
</evidence>
<accession>A0A0J7KCL4</accession>
<dbReference type="AlphaFoldDB" id="A0A0J7KCL4"/>
<evidence type="ECO:0000313" key="3">
    <source>
        <dbReference type="Proteomes" id="UP000036403"/>
    </source>
</evidence>
<dbReference type="EMBL" id="LBMM01009436">
    <property type="protein sequence ID" value="KMQ88138.1"/>
    <property type="molecule type" value="Genomic_DNA"/>
</dbReference>
<sequence>MRGFTPPWGFGGPPPPTTGAPPQVTPLGGPHGRFGQGRRSPALPYTPWRPAVPTPVTSLPAKGTTSLPAGRFGRGNGPDRPGVHILAAGPRLGNVRAAPAADPRGTIRAMPLG</sequence>
<proteinExistence type="predicted"/>
<feature type="region of interest" description="Disordered" evidence="1">
    <location>
        <begin position="1"/>
        <end position="82"/>
    </location>
</feature>
<keyword evidence="3" id="KW-1185">Reference proteome</keyword>
<protein>
    <submittedName>
        <fullName evidence="2">Uncharacterized protein</fullName>
    </submittedName>
</protein>
<evidence type="ECO:0000313" key="2">
    <source>
        <dbReference type="EMBL" id="KMQ88138.1"/>
    </source>
</evidence>
<comment type="caution">
    <text evidence="2">The sequence shown here is derived from an EMBL/GenBank/DDBJ whole genome shotgun (WGS) entry which is preliminary data.</text>
</comment>
<name>A0A0J7KCL4_LASNI</name>
<dbReference type="PaxDb" id="67767-A0A0J7KCL4"/>
<dbReference type="Proteomes" id="UP000036403">
    <property type="component" value="Unassembled WGS sequence"/>
</dbReference>
<reference evidence="2 3" key="1">
    <citation type="submission" date="2015-04" db="EMBL/GenBank/DDBJ databases">
        <title>Lasius niger genome sequencing.</title>
        <authorList>
            <person name="Konorov E.A."/>
            <person name="Nikitin M.A."/>
            <person name="Kirill M.V."/>
            <person name="Chang P."/>
        </authorList>
    </citation>
    <scope>NUCLEOTIDE SEQUENCE [LARGE SCALE GENOMIC DNA]</scope>
    <source>
        <tissue evidence="2">Whole</tissue>
    </source>
</reference>